<reference evidence="4" key="1">
    <citation type="submission" date="2012-12" db="EMBL/GenBank/DDBJ databases">
        <authorList>
            <person name="Hellsten U."/>
            <person name="Grimwood J."/>
            <person name="Chapman J.A."/>
            <person name="Shapiro H."/>
            <person name="Aerts A."/>
            <person name="Otillar R.P."/>
            <person name="Terry A.Y."/>
            <person name="Boore J.L."/>
            <person name="Simakov O."/>
            <person name="Marletaz F."/>
            <person name="Cho S.-J."/>
            <person name="Edsinger-Gonzales E."/>
            <person name="Havlak P."/>
            <person name="Kuo D.-H."/>
            <person name="Larsson T."/>
            <person name="Lv J."/>
            <person name="Arendt D."/>
            <person name="Savage R."/>
            <person name="Osoegawa K."/>
            <person name="de Jong P."/>
            <person name="Lindberg D.R."/>
            <person name="Seaver E.C."/>
            <person name="Weisblat D.A."/>
            <person name="Putnam N.H."/>
            <person name="Grigoriev I.V."/>
            <person name="Rokhsar D.S."/>
        </authorList>
    </citation>
    <scope>NUCLEOTIDE SEQUENCE</scope>
    <source>
        <strain evidence="4">I ESC-2004</strain>
    </source>
</reference>
<feature type="compositionally biased region" description="Low complexity" evidence="1">
    <location>
        <begin position="89"/>
        <end position="105"/>
    </location>
</feature>
<accession>R7UTK0</accession>
<dbReference type="EnsemblMetazoa" id="CapteT190171">
    <property type="protein sequence ID" value="CapteP190171"/>
    <property type="gene ID" value="CapteG190171"/>
</dbReference>
<evidence type="ECO:0000313" key="4">
    <source>
        <dbReference type="Proteomes" id="UP000014760"/>
    </source>
</evidence>
<dbReference type="EMBL" id="KB300094">
    <property type="protein sequence ID" value="ELU07247.1"/>
    <property type="molecule type" value="Genomic_DNA"/>
</dbReference>
<dbReference type="Proteomes" id="UP000014760">
    <property type="component" value="Unassembled WGS sequence"/>
</dbReference>
<organism evidence="2">
    <name type="scientific">Capitella teleta</name>
    <name type="common">Polychaete worm</name>
    <dbReference type="NCBI Taxonomy" id="283909"/>
    <lineage>
        <taxon>Eukaryota</taxon>
        <taxon>Metazoa</taxon>
        <taxon>Spiralia</taxon>
        <taxon>Lophotrochozoa</taxon>
        <taxon>Annelida</taxon>
        <taxon>Polychaeta</taxon>
        <taxon>Sedentaria</taxon>
        <taxon>Scolecida</taxon>
        <taxon>Capitellidae</taxon>
        <taxon>Capitella</taxon>
    </lineage>
</organism>
<evidence type="ECO:0000313" key="3">
    <source>
        <dbReference type="EnsemblMetazoa" id="CapteP190171"/>
    </source>
</evidence>
<proteinExistence type="predicted"/>
<dbReference type="AlphaFoldDB" id="R7UTK0"/>
<dbReference type="HOGENOM" id="CLU_1653779_0_0_1"/>
<feature type="region of interest" description="Disordered" evidence="1">
    <location>
        <begin position="20"/>
        <end position="110"/>
    </location>
</feature>
<evidence type="ECO:0000313" key="2">
    <source>
        <dbReference type="EMBL" id="ELU07247.1"/>
    </source>
</evidence>
<feature type="compositionally biased region" description="Acidic residues" evidence="1">
    <location>
        <begin position="25"/>
        <end position="45"/>
    </location>
</feature>
<dbReference type="EMBL" id="AMQN01001158">
    <property type="status" value="NOT_ANNOTATED_CDS"/>
    <property type="molecule type" value="Genomic_DNA"/>
</dbReference>
<reference evidence="2 4" key="2">
    <citation type="journal article" date="2013" name="Nature">
        <title>Insights into bilaterian evolution from three spiralian genomes.</title>
        <authorList>
            <person name="Simakov O."/>
            <person name="Marletaz F."/>
            <person name="Cho S.J."/>
            <person name="Edsinger-Gonzales E."/>
            <person name="Havlak P."/>
            <person name="Hellsten U."/>
            <person name="Kuo D.H."/>
            <person name="Larsson T."/>
            <person name="Lv J."/>
            <person name="Arendt D."/>
            <person name="Savage R."/>
            <person name="Osoegawa K."/>
            <person name="de Jong P."/>
            <person name="Grimwood J."/>
            <person name="Chapman J.A."/>
            <person name="Shapiro H."/>
            <person name="Aerts A."/>
            <person name="Otillar R.P."/>
            <person name="Terry A.Y."/>
            <person name="Boore J.L."/>
            <person name="Grigoriev I.V."/>
            <person name="Lindberg D.R."/>
            <person name="Seaver E.C."/>
            <person name="Weisblat D.A."/>
            <person name="Putnam N.H."/>
            <person name="Rokhsar D.S."/>
        </authorList>
    </citation>
    <scope>NUCLEOTIDE SEQUENCE</scope>
    <source>
        <strain evidence="2 4">I ESC-2004</strain>
    </source>
</reference>
<keyword evidence="4" id="KW-1185">Reference proteome</keyword>
<gene>
    <name evidence="2" type="ORF">CAPTEDRAFT_190171</name>
</gene>
<evidence type="ECO:0000256" key="1">
    <source>
        <dbReference type="SAM" id="MobiDB-lite"/>
    </source>
</evidence>
<name>R7UTK0_CAPTE</name>
<reference evidence="3" key="3">
    <citation type="submission" date="2015-06" db="UniProtKB">
        <authorList>
            <consortium name="EnsemblMetazoa"/>
        </authorList>
    </citation>
    <scope>IDENTIFICATION</scope>
</reference>
<protein>
    <submittedName>
        <fullName evidence="2 3">Uncharacterized protein</fullName>
    </submittedName>
</protein>
<sequence length="160" mass="17590">MVDRSAMDMWYAGRKAAVKLKGLDIEEEQDEDQNTSDIGEDEEPNWPEPPLPLVMGAQGSDEGISLPWPVPEEPGWQPNRRRVGLIFYDGGSSSGSEDGGDVSSSEEPRGQECLIWQDKSIPSFQSGAVCIEYTPEVNSPSVTIQCQRGPHTEEHLTETA</sequence>